<gene>
    <name evidence="1" type="ORF">NRB20_08650</name>
</gene>
<proteinExistence type="predicted"/>
<evidence type="ECO:0000313" key="2">
    <source>
        <dbReference type="Proteomes" id="UP000438448"/>
    </source>
</evidence>
<keyword evidence="2" id="KW-1185">Reference proteome</keyword>
<organism evidence="1 2">
    <name type="scientific">Nocardia macrotermitis</name>
    <dbReference type="NCBI Taxonomy" id="2585198"/>
    <lineage>
        <taxon>Bacteria</taxon>
        <taxon>Bacillati</taxon>
        <taxon>Actinomycetota</taxon>
        <taxon>Actinomycetes</taxon>
        <taxon>Mycobacteriales</taxon>
        <taxon>Nocardiaceae</taxon>
        <taxon>Nocardia</taxon>
    </lineage>
</organism>
<dbReference type="AlphaFoldDB" id="A0A7K0CWD0"/>
<evidence type="ECO:0008006" key="3">
    <source>
        <dbReference type="Google" id="ProtNLM"/>
    </source>
</evidence>
<evidence type="ECO:0000313" key="1">
    <source>
        <dbReference type="EMBL" id="MQY17799.1"/>
    </source>
</evidence>
<reference evidence="1 2" key="1">
    <citation type="submission" date="2019-10" db="EMBL/GenBank/DDBJ databases">
        <title>Nocardia macrotermitis sp. nov. and Nocardia aurantia sp. nov., isolated from the gut of fungus growing-termite Macrotermes natalensis.</title>
        <authorList>
            <person name="Benndorf R."/>
            <person name="Schwitalla J."/>
            <person name="Martin K."/>
            <person name="De Beer W."/>
            <person name="Kaster A.-K."/>
            <person name="Vollmers J."/>
            <person name="Poulsen M."/>
            <person name="Beemelmanns C."/>
        </authorList>
    </citation>
    <scope>NUCLEOTIDE SEQUENCE [LARGE SCALE GENOMIC DNA]</scope>
    <source>
        <strain evidence="1 2">RB20</strain>
    </source>
</reference>
<comment type="caution">
    <text evidence="1">The sequence shown here is derived from an EMBL/GenBank/DDBJ whole genome shotgun (WGS) entry which is preliminary data.</text>
</comment>
<protein>
    <recommendedName>
        <fullName evidence="3">O-acyltransferase WSD1 C-terminal domain-containing protein</fullName>
    </recommendedName>
</protein>
<dbReference type="RefSeq" id="WP_153407916.1">
    <property type="nucleotide sequence ID" value="NZ_WEGK01000002.1"/>
</dbReference>
<sequence length="115" mass="12131">MTTRNAVTEVIPAPVLRRDIAAYPLDRTPETLPAHTVLSSVNRGPATLTFATAPARWTAGFPALGTVMHLTHGLHGLGPTITLSIHADPAVIPDIDTYADLLNTALTETVTALLT</sequence>
<name>A0A7K0CWD0_9NOCA</name>
<dbReference type="EMBL" id="WEGK01000002">
    <property type="protein sequence ID" value="MQY17799.1"/>
    <property type="molecule type" value="Genomic_DNA"/>
</dbReference>
<accession>A0A7K0CWD0</accession>
<dbReference type="Proteomes" id="UP000438448">
    <property type="component" value="Unassembled WGS sequence"/>
</dbReference>
<dbReference type="OrthoDB" id="4370976at2"/>